<evidence type="ECO:0000313" key="2">
    <source>
        <dbReference type="EMBL" id="KAE9261655.1"/>
    </source>
</evidence>
<gene>
    <name evidence="2" type="ORF">PR003_g33842</name>
</gene>
<organism evidence="2 3">
    <name type="scientific">Phytophthora rubi</name>
    <dbReference type="NCBI Taxonomy" id="129364"/>
    <lineage>
        <taxon>Eukaryota</taxon>
        <taxon>Sar</taxon>
        <taxon>Stramenopiles</taxon>
        <taxon>Oomycota</taxon>
        <taxon>Peronosporomycetes</taxon>
        <taxon>Peronosporales</taxon>
        <taxon>Peronosporaceae</taxon>
        <taxon>Phytophthora</taxon>
    </lineage>
</organism>
<dbReference type="EMBL" id="QXFT01010191">
    <property type="protein sequence ID" value="KAE9261655.1"/>
    <property type="molecule type" value="Genomic_DNA"/>
</dbReference>
<name>A0A6A4AUP6_9STRA</name>
<feature type="non-terminal residue" evidence="2">
    <location>
        <position position="1"/>
    </location>
</feature>
<dbReference type="Proteomes" id="UP000434957">
    <property type="component" value="Unassembled WGS sequence"/>
</dbReference>
<dbReference type="AlphaFoldDB" id="A0A6A4AUP6"/>
<evidence type="ECO:0000256" key="1">
    <source>
        <dbReference type="SAM" id="MobiDB-lite"/>
    </source>
</evidence>
<accession>A0A6A4AUP6</accession>
<evidence type="ECO:0000313" key="3">
    <source>
        <dbReference type="Proteomes" id="UP000434957"/>
    </source>
</evidence>
<sequence>LFPLSLVNMQHRMNLYSSNGTPADFRLAAWLQSELTIRRHILTLPAPPKKSKKRKTVPVGGRILTVELMKEIEADQAKKKGKRKKPTDILEEALV</sequence>
<feature type="region of interest" description="Disordered" evidence="1">
    <location>
        <begin position="76"/>
        <end position="95"/>
    </location>
</feature>
<protein>
    <submittedName>
        <fullName evidence="2">Uncharacterized protein</fullName>
    </submittedName>
</protein>
<proteinExistence type="predicted"/>
<reference evidence="2 3" key="1">
    <citation type="submission" date="2018-08" db="EMBL/GenBank/DDBJ databases">
        <title>Genomic investigation of the strawberry pathogen Phytophthora fragariae indicates pathogenicity is determined by transcriptional variation in three key races.</title>
        <authorList>
            <person name="Adams T.M."/>
            <person name="Armitage A.D."/>
            <person name="Sobczyk M.K."/>
            <person name="Bates H.J."/>
            <person name="Dunwell J.M."/>
            <person name="Nellist C.F."/>
            <person name="Harrison R.J."/>
        </authorList>
    </citation>
    <scope>NUCLEOTIDE SEQUENCE [LARGE SCALE GENOMIC DNA]</scope>
    <source>
        <strain evidence="2 3">SCRP333</strain>
    </source>
</reference>
<comment type="caution">
    <text evidence="2">The sequence shown here is derived from an EMBL/GenBank/DDBJ whole genome shotgun (WGS) entry which is preliminary data.</text>
</comment>
<keyword evidence="3" id="KW-1185">Reference proteome</keyword>